<dbReference type="RefSeq" id="WP_312740625.1">
    <property type="nucleotide sequence ID" value="NZ_CP116968.1"/>
</dbReference>
<sequence>MPTNRQRQTTGSVQPSAAPSKSPGGEVVFYRSPDGMVRLDVQLTKDTGWLSLTQMAELFGRDRPLISQHLRIVFTSGELEREATVAKDTTITADRKTGHERSV</sequence>
<dbReference type="AlphaFoldDB" id="A0AA96GFH5"/>
<feature type="compositionally biased region" description="Polar residues" evidence="1">
    <location>
        <begin position="1"/>
        <end position="19"/>
    </location>
</feature>
<feature type="region of interest" description="Disordered" evidence="1">
    <location>
        <begin position="1"/>
        <end position="25"/>
    </location>
</feature>
<dbReference type="PANTHER" id="PTHR35810">
    <property type="entry name" value="CYTOPLASMIC PROTEIN-RELATED"/>
    <property type="match status" value="1"/>
</dbReference>
<name>A0AA96GFH5_9BACT</name>
<dbReference type="EMBL" id="CP116968">
    <property type="protein sequence ID" value="WNM60187.1"/>
    <property type="molecule type" value="Genomic_DNA"/>
</dbReference>
<evidence type="ECO:0000313" key="3">
    <source>
        <dbReference type="Proteomes" id="UP001302494"/>
    </source>
</evidence>
<gene>
    <name evidence="2" type="ORF">PQG83_10450</name>
</gene>
<evidence type="ECO:0000313" key="2">
    <source>
        <dbReference type="EMBL" id="WNM60187.1"/>
    </source>
</evidence>
<dbReference type="PANTHER" id="PTHR35810:SF1">
    <property type="entry name" value="CYTOPLASMIC PROTEIN"/>
    <property type="match status" value="1"/>
</dbReference>
<evidence type="ECO:0000256" key="1">
    <source>
        <dbReference type="SAM" id="MobiDB-lite"/>
    </source>
</evidence>
<keyword evidence="3" id="KW-1185">Reference proteome</keyword>
<accession>A0AA96GFH5</accession>
<protein>
    <submittedName>
        <fullName evidence="2">Uncharacterized protein</fullName>
    </submittedName>
</protein>
<reference evidence="2 3" key="1">
    <citation type="submission" date="2023-01" db="EMBL/GenBank/DDBJ databases">
        <title>Cultivation and genomic characterization of new, ubiquitous marine nitrite-oxidizing bacteria from the Nitrospirales.</title>
        <authorList>
            <person name="Mueller A.J."/>
            <person name="Daebeler A."/>
            <person name="Herbold C.W."/>
            <person name="Kirkegaard R.H."/>
            <person name="Daims H."/>
        </authorList>
    </citation>
    <scope>NUCLEOTIDE SEQUENCE [LARGE SCALE GENOMIC DNA]</scope>
    <source>
        <strain evidence="2 3">DK</strain>
    </source>
</reference>
<proteinExistence type="predicted"/>
<dbReference type="KEGG" id="nneo:PQG83_10450"/>
<dbReference type="Proteomes" id="UP001302494">
    <property type="component" value="Chromosome"/>
</dbReference>
<organism evidence="2 3">
    <name type="scientific">Candidatus Nitrospira neomarina</name>
    <dbReference type="NCBI Taxonomy" id="3020899"/>
    <lineage>
        <taxon>Bacteria</taxon>
        <taxon>Pseudomonadati</taxon>
        <taxon>Nitrospirota</taxon>
        <taxon>Nitrospiria</taxon>
        <taxon>Nitrospirales</taxon>
        <taxon>Nitrospiraceae</taxon>
        <taxon>Nitrospira</taxon>
    </lineage>
</organism>